<dbReference type="Pfam" id="PF01850">
    <property type="entry name" value="PIN"/>
    <property type="match status" value="1"/>
</dbReference>
<evidence type="ECO:0000313" key="11">
    <source>
        <dbReference type="Proteomes" id="UP000555407"/>
    </source>
</evidence>
<accession>A0A7X6A1Y7</accession>
<evidence type="ECO:0000256" key="7">
    <source>
        <dbReference type="ARBA" id="ARBA00038093"/>
    </source>
</evidence>
<sequence length="137" mass="15121">MIVLDTNVLSELMKDSPDAAVWRWLQSIPGEELCATAISAAEIHHGIEQMPTGRRRRQVRDAADVAFAVVEADLLSFTAEAAMAYSVVMRDRRRAGLPIEPFDAQIAAICLVEQAALATRNTQDFARTGVELINPWE</sequence>
<protein>
    <recommendedName>
        <fullName evidence="8">Ribonuclease VapC</fullName>
        <shortName evidence="8">RNase VapC</shortName>
        <ecNumber evidence="8">3.1.-.-</ecNumber>
    </recommendedName>
    <alternativeName>
        <fullName evidence="8">Toxin VapC</fullName>
    </alternativeName>
</protein>
<dbReference type="InterPro" id="IPR002716">
    <property type="entry name" value="PIN_dom"/>
</dbReference>
<keyword evidence="2 8" id="KW-1277">Toxin-antitoxin system</keyword>
<feature type="domain" description="PIN" evidence="9">
    <location>
        <begin position="2"/>
        <end position="129"/>
    </location>
</feature>
<evidence type="ECO:0000256" key="1">
    <source>
        <dbReference type="ARBA" id="ARBA00001946"/>
    </source>
</evidence>
<feature type="binding site" evidence="8">
    <location>
        <position position="5"/>
    </location>
    <ligand>
        <name>Mg(2+)</name>
        <dbReference type="ChEBI" id="CHEBI:18420"/>
    </ligand>
</feature>
<dbReference type="RefSeq" id="WP_167207932.1">
    <property type="nucleotide sequence ID" value="NZ_JAASRO010000001.1"/>
</dbReference>
<keyword evidence="6 8" id="KW-0460">Magnesium</keyword>
<proteinExistence type="inferred from homology"/>
<comment type="similarity">
    <text evidence="7 8">Belongs to the PINc/VapC protein family.</text>
</comment>
<dbReference type="Proteomes" id="UP000555407">
    <property type="component" value="Unassembled WGS sequence"/>
</dbReference>
<dbReference type="InterPro" id="IPR022907">
    <property type="entry name" value="VapC_family"/>
</dbReference>
<comment type="caution">
    <text evidence="10">The sequence shown here is derived from an EMBL/GenBank/DDBJ whole genome shotgun (WGS) entry which is preliminary data.</text>
</comment>
<dbReference type="CDD" id="cd18731">
    <property type="entry name" value="PIN_NgFitB-like"/>
    <property type="match status" value="1"/>
</dbReference>
<comment type="function">
    <text evidence="8">Toxic component of a toxin-antitoxin (TA) system. An RNase.</text>
</comment>
<organism evidence="10 11">
    <name type="scientific">Kribbella shirazensis</name>
    <dbReference type="NCBI Taxonomy" id="1105143"/>
    <lineage>
        <taxon>Bacteria</taxon>
        <taxon>Bacillati</taxon>
        <taxon>Actinomycetota</taxon>
        <taxon>Actinomycetes</taxon>
        <taxon>Propionibacteriales</taxon>
        <taxon>Kribbellaceae</taxon>
        <taxon>Kribbella</taxon>
    </lineage>
</organism>
<dbReference type="AlphaFoldDB" id="A0A7X6A1Y7"/>
<dbReference type="PANTHER" id="PTHR33653">
    <property type="entry name" value="RIBONUCLEASE VAPC2"/>
    <property type="match status" value="1"/>
</dbReference>
<keyword evidence="11" id="KW-1185">Reference proteome</keyword>
<dbReference type="InterPro" id="IPR029060">
    <property type="entry name" value="PIN-like_dom_sf"/>
</dbReference>
<dbReference type="Gene3D" id="3.40.50.1010">
    <property type="entry name" value="5'-nuclease"/>
    <property type="match status" value="1"/>
</dbReference>
<dbReference type="GO" id="GO:0004540">
    <property type="term" value="F:RNA nuclease activity"/>
    <property type="evidence" value="ECO:0007669"/>
    <property type="project" value="InterPro"/>
</dbReference>
<dbReference type="EC" id="3.1.-.-" evidence="8"/>
<dbReference type="GO" id="GO:0090729">
    <property type="term" value="F:toxin activity"/>
    <property type="evidence" value="ECO:0007669"/>
    <property type="project" value="UniProtKB-KW"/>
</dbReference>
<keyword evidence="5 8" id="KW-0378">Hydrolase</keyword>
<evidence type="ECO:0000256" key="8">
    <source>
        <dbReference type="HAMAP-Rule" id="MF_00265"/>
    </source>
</evidence>
<dbReference type="SUPFAM" id="SSF88723">
    <property type="entry name" value="PIN domain-like"/>
    <property type="match status" value="1"/>
</dbReference>
<evidence type="ECO:0000256" key="3">
    <source>
        <dbReference type="ARBA" id="ARBA00022722"/>
    </source>
</evidence>
<gene>
    <name evidence="8" type="primary">vapC</name>
    <name evidence="10" type="ORF">BJY22_003396</name>
</gene>
<evidence type="ECO:0000256" key="2">
    <source>
        <dbReference type="ARBA" id="ARBA00022649"/>
    </source>
</evidence>
<keyword evidence="3 8" id="KW-0540">Nuclease</keyword>
<evidence type="ECO:0000259" key="9">
    <source>
        <dbReference type="Pfam" id="PF01850"/>
    </source>
</evidence>
<dbReference type="GO" id="GO:0016787">
    <property type="term" value="F:hydrolase activity"/>
    <property type="evidence" value="ECO:0007669"/>
    <property type="project" value="UniProtKB-KW"/>
</dbReference>
<evidence type="ECO:0000256" key="5">
    <source>
        <dbReference type="ARBA" id="ARBA00022801"/>
    </source>
</evidence>
<reference evidence="10 11" key="1">
    <citation type="submission" date="2020-03" db="EMBL/GenBank/DDBJ databases">
        <title>Sequencing the genomes of 1000 actinobacteria strains.</title>
        <authorList>
            <person name="Klenk H.-P."/>
        </authorList>
    </citation>
    <scope>NUCLEOTIDE SEQUENCE [LARGE SCALE GENOMIC DNA]</scope>
    <source>
        <strain evidence="10 11">DSM 45490</strain>
    </source>
</reference>
<dbReference type="InterPro" id="IPR050556">
    <property type="entry name" value="Type_II_TA_system_RNase"/>
</dbReference>
<comment type="cofactor">
    <cofactor evidence="1 8">
        <name>Mg(2+)</name>
        <dbReference type="ChEBI" id="CHEBI:18420"/>
    </cofactor>
</comment>
<name>A0A7X6A1Y7_9ACTN</name>
<evidence type="ECO:0000313" key="10">
    <source>
        <dbReference type="EMBL" id="NIK57679.1"/>
    </source>
</evidence>
<dbReference type="EMBL" id="JAASRO010000001">
    <property type="protein sequence ID" value="NIK57679.1"/>
    <property type="molecule type" value="Genomic_DNA"/>
</dbReference>
<dbReference type="PANTHER" id="PTHR33653:SF1">
    <property type="entry name" value="RIBONUCLEASE VAPC2"/>
    <property type="match status" value="1"/>
</dbReference>
<dbReference type="GO" id="GO:0000287">
    <property type="term" value="F:magnesium ion binding"/>
    <property type="evidence" value="ECO:0007669"/>
    <property type="project" value="UniProtKB-UniRule"/>
</dbReference>
<feature type="binding site" evidence="8">
    <location>
        <position position="103"/>
    </location>
    <ligand>
        <name>Mg(2+)</name>
        <dbReference type="ChEBI" id="CHEBI:18420"/>
    </ligand>
</feature>
<dbReference type="HAMAP" id="MF_00265">
    <property type="entry name" value="VapC_Nob1"/>
    <property type="match status" value="1"/>
</dbReference>
<evidence type="ECO:0000256" key="6">
    <source>
        <dbReference type="ARBA" id="ARBA00022842"/>
    </source>
</evidence>
<keyword evidence="8" id="KW-0800">Toxin</keyword>
<evidence type="ECO:0000256" key="4">
    <source>
        <dbReference type="ARBA" id="ARBA00022723"/>
    </source>
</evidence>
<keyword evidence="4 8" id="KW-0479">Metal-binding</keyword>